<proteinExistence type="inferred from homology"/>
<protein>
    <recommendedName>
        <fullName evidence="3">Iron hydrogenase large subunit C-terminal domain-containing protein</fullName>
    </recommendedName>
</protein>
<dbReference type="EMBL" id="CAUYUJ010016849">
    <property type="protein sequence ID" value="CAK0869443.1"/>
    <property type="molecule type" value="Genomic_DNA"/>
</dbReference>
<evidence type="ECO:0000256" key="2">
    <source>
        <dbReference type="SAM" id="MobiDB-lite"/>
    </source>
</evidence>
<gene>
    <name evidence="4" type="ORF">PCOR1329_LOCUS55796</name>
</gene>
<feature type="compositionally biased region" description="Basic residues" evidence="2">
    <location>
        <begin position="22"/>
        <end position="34"/>
    </location>
</feature>
<name>A0ABN9V9Q2_9DINO</name>
<evidence type="ECO:0000259" key="3">
    <source>
        <dbReference type="Pfam" id="PF02906"/>
    </source>
</evidence>
<organism evidence="4 5">
    <name type="scientific">Prorocentrum cordatum</name>
    <dbReference type="NCBI Taxonomy" id="2364126"/>
    <lineage>
        <taxon>Eukaryota</taxon>
        <taxon>Sar</taxon>
        <taxon>Alveolata</taxon>
        <taxon>Dinophyceae</taxon>
        <taxon>Prorocentrales</taxon>
        <taxon>Prorocentraceae</taxon>
        <taxon>Prorocentrum</taxon>
    </lineage>
</organism>
<dbReference type="Proteomes" id="UP001189429">
    <property type="component" value="Unassembled WGS sequence"/>
</dbReference>
<evidence type="ECO:0000313" key="5">
    <source>
        <dbReference type="Proteomes" id="UP001189429"/>
    </source>
</evidence>
<dbReference type="SUPFAM" id="SSF53920">
    <property type="entry name" value="Fe-only hydrogenase"/>
    <property type="match status" value="1"/>
</dbReference>
<sequence>MRRIAAVLREIGWASPTCSRAAPRRRSRSWRPRRSSPGASESHGGPAAATRTRRSASVPHLALSRLDVLRREGCGPRRAEAHGAAEAPAGGAGAAGQDLPAGGPQPEAVAPLVAMEEPSPLFALEGAWWLRGLPLPGGATPSAGPAPLEPRDVYHVCVQPCFDRKLEAARPGFELDGHPDVREVDTVLATTELLELFASRSDGRRWRRRRRQVLDGDASDAARALSAARPCDLDDEVLTDLLLGGLGSAERAQPLLCNVRGNAGSGGYLEYVFREAASELLGGARLPLAPLELRPKQNEDMREVVYRDPSTGEPLMLFVAAYGFRNIQNVIRRVQRASAELGSQCGHFVEIMACPGGCLNGGGQVPQPKGSAPRSQIERRTRLAELEGTLVAGEGTATVEPAEHPLVPELYARMAGEPGRGGEAPAERVRRLVGSPAARRWLSAEWRSLKVDVDGNDVVGTSVLKW</sequence>
<dbReference type="Gene3D" id="3.40.50.1780">
    <property type="match status" value="1"/>
</dbReference>
<evidence type="ECO:0000256" key="1">
    <source>
        <dbReference type="ARBA" id="ARBA00006596"/>
    </source>
</evidence>
<comment type="caution">
    <text evidence="4">The sequence shown here is derived from an EMBL/GenBank/DDBJ whole genome shotgun (WGS) entry which is preliminary data.</text>
</comment>
<dbReference type="Pfam" id="PF02906">
    <property type="entry name" value="Fe_hyd_lg_C"/>
    <property type="match status" value="1"/>
</dbReference>
<dbReference type="InterPro" id="IPR009016">
    <property type="entry name" value="Fe_hydrogenase"/>
</dbReference>
<feature type="compositionally biased region" description="Low complexity" evidence="2">
    <location>
        <begin position="84"/>
        <end position="106"/>
    </location>
</feature>
<reference evidence="4" key="1">
    <citation type="submission" date="2023-10" db="EMBL/GenBank/DDBJ databases">
        <authorList>
            <person name="Chen Y."/>
            <person name="Shah S."/>
            <person name="Dougan E. K."/>
            <person name="Thang M."/>
            <person name="Chan C."/>
        </authorList>
    </citation>
    <scope>NUCLEOTIDE SEQUENCE [LARGE SCALE GENOMIC DNA]</scope>
</reference>
<dbReference type="PANTHER" id="PTHR11615">
    <property type="entry name" value="NITRATE, FORMATE, IRON DEHYDROGENASE"/>
    <property type="match status" value="1"/>
</dbReference>
<dbReference type="InterPro" id="IPR050340">
    <property type="entry name" value="Cytosolic_Fe-S_CAF"/>
</dbReference>
<evidence type="ECO:0000313" key="4">
    <source>
        <dbReference type="EMBL" id="CAK0869443.1"/>
    </source>
</evidence>
<accession>A0ABN9V9Q2</accession>
<feature type="region of interest" description="Disordered" evidence="2">
    <location>
        <begin position="77"/>
        <end position="106"/>
    </location>
</feature>
<feature type="domain" description="Iron hydrogenase large subunit C-terminal" evidence="3">
    <location>
        <begin position="149"/>
        <end position="362"/>
    </location>
</feature>
<dbReference type="InterPro" id="IPR004108">
    <property type="entry name" value="Fe_hydrogenase_lsu_C"/>
</dbReference>
<dbReference type="Gene3D" id="3.40.950.10">
    <property type="entry name" value="Fe-only Hydrogenase (Larger Subunit), Chain L, domain 3"/>
    <property type="match status" value="1"/>
</dbReference>
<feature type="region of interest" description="Disordered" evidence="2">
    <location>
        <begin position="16"/>
        <end position="57"/>
    </location>
</feature>
<comment type="similarity">
    <text evidence="1">Belongs to the NARF family.</text>
</comment>
<keyword evidence="5" id="KW-1185">Reference proteome</keyword>